<reference evidence="11 12" key="1">
    <citation type="submission" date="2016-03" db="EMBL/GenBank/DDBJ databases">
        <authorList>
            <person name="Ploux O."/>
        </authorList>
    </citation>
    <scope>NUCLEOTIDE SEQUENCE [LARGE SCALE GENOMIC DNA]</scope>
    <source>
        <strain evidence="11 12">R-45378</strain>
    </source>
</reference>
<feature type="transmembrane region" description="Helical" evidence="10">
    <location>
        <begin position="17"/>
        <end position="38"/>
    </location>
</feature>
<evidence type="ECO:0000313" key="12">
    <source>
        <dbReference type="Proteomes" id="UP000077857"/>
    </source>
</evidence>
<keyword evidence="8" id="KW-0186">Copper</keyword>
<sequence length="181" mass="20618">MSDDGLDKKNSRLAVKLVLFAAMMFGFGYALVPLYNVLCDLVGQNAKVETVAKQETAFQPEQNREVTMEFLTSLNRSVPMAFKAETPSLKVHPGQYYSVGFYAKNLSDRRLKVRAVATYAPGQVKEYVTKVICFCELEQIFEPNEEKNMTVRLVVDPKLPERYKTVTLSYTFFEITENSEN</sequence>
<evidence type="ECO:0000256" key="7">
    <source>
        <dbReference type="ARBA" id="ARBA00022989"/>
    </source>
</evidence>
<gene>
    <name evidence="11" type="ORF">A1507_18475</name>
</gene>
<dbReference type="NCBIfam" id="NF003465">
    <property type="entry name" value="PRK05089.1"/>
    <property type="match status" value="1"/>
</dbReference>
<evidence type="ECO:0000256" key="8">
    <source>
        <dbReference type="ARBA" id="ARBA00023008"/>
    </source>
</evidence>
<evidence type="ECO:0000256" key="2">
    <source>
        <dbReference type="ARBA" id="ARBA00004382"/>
    </source>
</evidence>
<evidence type="ECO:0000256" key="10">
    <source>
        <dbReference type="SAM" id="Phobius"/>
    </source>
</evidence>
<dbReference type="Pfam" id="PF04442">
    <property type="entry name" value="CtaG_Cox11"/>
    <property type="match status" value="1"/>
</dbReference>
<proteinExistence type="inferred from homology"/>
<keyword evidence="6" id="KW-0735">Signal-anchor</keyword>
<evidence type="ECO:0000256" key="1">
    <source>
        <dbReference type="ARBA" id="ARBA00004007"/>
    </source>
</evidence>
<dbReference type="GO" id="GO:0005507">
    <property type="term" value="F:copper ion binding"/>
    <property type="evidence" value="ECO:0007669"/>
    <property type="project" value="InterPro"/>
</dbReference>
<keyword evidence="7 10" id="KW-1133">Transmembrane helix</keyword>
<dbReference type="Proteomes" id="UP000077857">
    <property type="component" value="Unassembled WGS sequence"/>
</dbReference>
<protein>
    <recommendedName>
        <fullName evidence="4">Cytochrome c oxidase assembly protein CtaG</fullName>
    </recommendedName>
</protein>
<dbReference type="PIRSF" id="PIRSF005413">
    <property type="entry name" value="COX11"/>
    <property type="match status" value="1"/>
</dbReference>
<dbReference type="EMBL" id="LUUJ01000105">
    <property type="protein sequence ID" value="OAI12915.1"/>
    <property type="molecule type" value="Genomic_DNA"/>
</dbReference>
<dbReference type="Gene3D" id="2.60.370.10">
    <property type="entry name" value="Ctag/Cox11"/>
    <property type="match status" value="1"/>
</dbReference>
<evidence type="ECO:0000256" key="4">
    <source>
        <dbReference type="ARBA" id="ARBA00015384"/>
    </source>
</evidence>
<organism evidence="11 12">
    <name type="scientific">Methylomonas koyamae</name>
    <dbReference type="NCBI Taxonomy" id="702114"/>
    <lineage>
        <taxon>Bacteria</taxon>
        <taxon>Pseudomonadati</taxon>
        <taxon>Pseudomonadota</taxon>
        <taxon>Gammaproteobacteria</taxon>
        <taxon>Methylococcales</taxon>
        <taxon>Methylococcaceae</taxon>
        <taxon>Methylomonas</taxon>
    </lineage>
</organism>
<evidence type="ECO:0000256" key="5">
    <source>
        <dbReference type="ARBA" id="ARBA00022692"/>
    </source>
</evidence>
<evidence type="ECO:0000256" key="3">
    <source>
        <dbReference type="ARBA" id="ARBA00009620"/>
    </source>
</evidence>
<dbReference type="AlphaFoldDB" id="A0A177N4Z3"/>
<keyword evidence="5 10" id="KW-0812">Transmembrane</keyword>
<evidence type="ECO:0000313" key="11">
    <source>
        <dbReference type="EMBL" id="OAI12915.1"/>
    </source>
</evidence>
<dbReference type="SUPFAM" id="SSF110111">
    <property type="entry name" value="Ctag/Cox11"/>
    <property type="match status" value="1"/>
</dbReference>
<accession>A0A177N4Z3</accession>
<dbReference type="InterPro" id="IPR007533">
    <property type="entry name" value="Cyt_c_oxidase_assmbl_CtaG"/>
</dbReference>
<dbReference type="GO" id="GO:0005886">
    <property type="term" value="C:plasma membrane"/>
    <property type="evidence" value="ECO:0007669"/>
    <property type="project" value="UniProtKB-SubCell"/>
</dbReference>
<comment type="caution">
    <text evidence="11">The sequence shown here is derived from an EMBL/GenBank/DDBJ whole genome shotgun (WGS) entry which is preliminary data.</text>
</comment>
<dbReference type="PANTHER" id="PTHR21320">
    <property type="entry name" value="CYTOCHROME C OXIDASE ASSEMBLY PROTEIN COX11-RELATED"/>
    <property type="match status" value="1"/>
</dbReference>
<comment type="similarity">
    <text evidence="3">Belongs to the COX11/CtaG family.</text>
</comment>
<keyword evidence="9 10" id="KW-0472">Membrane</keyword>
<comment type="function">
    <text evidence="1">Exerts its effect at some terminal stage of cytochrome c oxidase synthesis, probably by being involved in the insertion of the copper B into subunit I.</text>
</comment>
<name>A0A177N4Z3_9GAMM</name>
<evidence type="ECO:0000256" key="6">
    <source>
        <dbReference type="ARBA" id="ARBA00022968"/>
    </source>
</evidence>
<dbReference type="RefSeq" id="WP_064041707.1">
    <property type="nucleotide sequence ID" value="NZ_LUUJ01000105.1"/>
</dbReference>
<evidence type="ECO:0000256" key="9">
    <source>
        <dbReference type="ARBA" id="ARBA00023136"/>
    </source>
</evidence>
<dbReference type="OrthoDB" id="9804841at2"/>
<dbReference type="PANTHER" id="PTHR21320:SF3">
    <property type="entry name" value="CYTOCHROME C OXIDASE ASSEMBLY PROTEIN COX11, MITOCHONDRIAL-RELATED"/>
    <property type="match status" value="1"/>
</dbReference>
<dbReference type="InterPro" id="IPR023471">
    <property type="entry name" value="CtaG/Cox11_dom_sf"/>
</dbReference>
<comment type="subcellular location">
    <subcellularLocation>
        <location evidence="2">Cell inner membrane</location>
        <topology evidence="2">Single-pass type II membrane protein</topology>
        <orientation evidence="2">Periplasmic side</orientation>
    </subcellularLocation>
</comment>